<evidence type="ECO:0000313" key="1">
    <source>
        <dbReference type="EMBL" id="OBZ91380.1"/>
    </source>
</evidence>
<dbReference type="Pfam" id="PF05721">
    <property type="entry name" value="PhyH"/>
    <property type="match status" value="1"/>
</dbReference>
<gene>
    <name evidence="1" type="ORF">A0J61_00567</name>
</gene>
<dbReference type="PANTHER" id="PTHR40470">
    <property type="entry name" value="PHYTANOYL-COA DIOXYGENASE FAMILY PROTEIN (AFU_ORTHOLOGUE AFUA_2G15850)"/>
    <property type="match status" value="1"/>
</dbReference>
<accession>A0A1C7NQZ0</accession>
<dbReference type="EMBL" id="LUGH01000013">
    <property type="protein sequence ID" value="OBZ91380.1"/>
    <property type="molecule type" value="Genomic_DNA"/>
</dbReference>
<proteinExistence type="predicted"/>
<organism evidence="1 2">
    <name type="scientific">Choanephora cucurbitarum</name>
    <dbReference type="NCBI Taxonomy" id="101091"/>
    <lineage>
        <taxon>Eukaryota</taxon>
        <taxon>Fungi</taxon>
        <taxon>Fungi incertae sedis</taxon>
        <taxon>Mucoromycota</taxon>
        <taxon>Mucoromycotina</taxon>
        <taxon>Mucoromycetes</taxon>
        <taxon>Mucorales</taxon>
        <taxon>Mucorineae</taxon>
        <taxon>Choanephoraceae</taxon>
        <taxon>Choanephoroideae</taxon>
        <taxon>Choanephora</taxon>
    </lineage>
</organism>
<protein>
    <recommendedName>
        <fullName evidence="3">Phytanoyl-CoA dioxygenase domain-containing protein 1</fullName>
    </recommendedName>
</protein>
<dbReference type="Gene3D" id="2.60.120.620">
    <property type="entry name" value="q2cbj1_9rhob like domain"/>
    <property type="match status" value="1"/>
</dbReference>
<reference evidence="1 2" key="1">
    <citation type="submission" date="2016-03" db="EMBL/GenBank/DDBJ databases">
        <title>Choanephora cucurbitarum.</title>
        <authorList>
            <person name="Min B."/>
            <person name="Park H."/>
            <person name="Park J.-H."/>
            <person name="Shin H.-D."/>
            <person name="Choi I.-G."/>
        </authorList>
    </citation>
    <scope>NUCLEOTIDE SEQUENCE [LARGE SCALE GENOMIC DNA]</scope>
    <source>
        <strain evidence="1 2">KUS-F28377</strain>
    </source>
</reference>
<dbReference type="AlphaFoldDB" id="A0A1C7NQZ0"/>
<evidence type="ECO:0008006" key="3">
    <source>
        <dbReference type="Google" id="ProtNLM"/>
    </source>
</evidence>
<dbReference type="PANTHER" id="PTHR40470:SF1">
    <property type="entry name" value="PHYTANOYL-COA DIOXYGENASE FAMILY PROTEIN (AFU_ORTHOLOGUE AFUA_2G15850)"/>
    <property type="match status" value="1"/>
</dbReference>
<comment type="caution">
    <text evidence="1">The sequence shown here is derived from an EMBL/GenBank/DDBJ whole genome shotgun (WGS) entry which is preliminary data.</text>
</comment>
<dbReference type="OrthoDB" id="2106152at2759"/>
<dbReference type="SUPFAM" id="SSF51197">
    <property type="entry name" value="Clavaminate synthase-like"/>
    <property type="match status" value="1"/>
</dbReference>
<evidence type="ECO:0000313" key="2">
    <source>
        <dbReference type="Proteomes" id="UP000093000"/>
    </source>
</evidence>
<dbReference type="STRING" id="101091.A0A1C7NQZ0"/>
<name>A0A1C7NQZ0_9FUNG</name>
<dbReference type="InParanoid" id="A0A1C7NQZ0"/>
<sequence length="316" mass="36217">MITDINNIPVDQALKENGFVIVDNLIPKDMFERLKEACDRVVERARKGDWKRLVGTQFPPWTEGTDVWGVQHLIHPDLQEPVFAEWYGCTRLLETVQQLTNAKHNELQLGNNLTLQALHFYPKLSSMNTYMRFYLELFNLLINPQDSDFDLTWHRDAIKAEASEQEEAEKLSIPHYGTQWNTALYEDACLYVVPNSHRRVRTESERNITLHDPKSNKMPGQLKVVLRPGQTVFYDNNILHRASYVCSQKRATLHASMGTIEGGHYRASCILQHGLGWMKTDAFKDTLPASLLQPLANLLKMAEEAGLPDLEAKPIH</sequence>
<keyword evidence="2" id="KW-1185">Reference proteome</keyword>
<dbReference type="InterPro" id="IPR008775">
    <property type="entry name" value="Phytyl_CoA_dOase-like"/>
</dbReference>
<dbReference type="Proteomes" id="UP000093000">
    <property type="component" value="Unassembled WGS sequence"/>
</dbReference>